<evidence type="ECO:0000313" key="12">
    <source>
        <dbReference type="EMBL" id="PNW87764.1"/>
    </source>
</evidence>
<evidence type="ECO:0000256" key="8">
    <source>
        <dbReference type="SAM" id="MobiDB-lite"/>
    </source>
</evidence>
<dbReference type="GeneID" id="5725887"/>
<dbReference type="Gene3D" id="3.40.50.300">
    <property type="entry name" value="P-loop containing nucleotide triphosphate hydrolases"/>
    <property type="match status" value="2"/>
</dbReference>
<dbReference type="Proteomes" id="UP000006906">
    <property type="component" value="Chromosome 1"/>
</dbReference>
<dbReference type="ExpressionAtlas" id="A0A2K3E4Q1">
    <property type="expression patterns" value="baseline and differential"/>
</dbReference>
<dbReference type="InterPro" id="IPR036640">
    <property type="entry name" value="ABC1_TM_sf"/>
</dbReference>
<feature type="compositionally biased region" description="Low complexity" evidence="8">
    <location>
        <begin position="585"/>
        <end position="606"/>
    </location>
</feature>
<evidence type="ECO:0000256" key="7">
    <source>
        <dbReference type="ARBA" id="ARBA00023136"/>
    </source>
</evidence>
<evidence type="ECO:0000256" key="6">
    <source>
        <dbReference type="ARBA" id="ARBA00022989"/>
    </source>
</evidence>
<sequence length="818" mass="82639">MGAGAAAACPGSTASLSSVLPKWWRLVTIWFTGEARWVARGYAAAVICLALVTTLFSVHISYAQRDFSTALSGKDVPGFYAAVRKFVVIIFIAAPLFSFTSWVEERLVLSWRAHLTRLLTRKYFAHRAFYHIRQRGDALDGSSATAAGGSSGGVGGSSSAGIGSSSAGSGGAAGGIDNPDQRICDDVASFVRSSVSLSLTICRKIFSCVAFAGVLWGVSGSLVVFMFMYAGVGTFVTTAMFGRVLTSLYYRQLAREADLRFSLVRVRENAESIAFYKGEAGERVRVLSRLGGVLGVAYERVRWSALYDLWTSVYSYATILVPSLLTAPRYFKGEIEFGVISQASFAFSRIDAALSIIINNLAQISGLAAETERLHDLVAAMDAAAAAAAATGLPSSGSEGGGSAAAAAAAASAAAVALLSTAGGGEVIARRAAAGLRGLVLRQLRVVTPGGGGGGGSRVLTAGLSLSLEPGQSLLIVGPSGCGKSSLLRAIAGLWVAGGGTVLLPGGPANTAATADDEAAAAAAGANNNNSSGSASSASSGSGGGGVFFLPQKPFMPLGDLRTQLTFPSGVDMAAVTAVAVEDGTAPAGAAPPATTTTTTRPAAPGSQGQGQGEEGDEERAPLLLSHVTTTAAAAAAGGGGGGGGGHMAASISLVALQSGAGGGGGGSGGGGSVSDEELLALLDDVCLPDLVARVGGLDVELDWSSVLSVGEQQRLAVLRLLAARPCLAFMDEATSALDGPTESRLYSLIRKRVPCYVSVGHRLALLQHHTHVLECLSGDGAGGGGEGQWRVCTAAEYQRRAGAGGGGGGGAQQHHHH</sequence>
<dbReference type="InterPro" id="IPR003593">
    <property type="entry name" value="AAA+_ATPase"/>
</dbReference>
<dbReference type="SMART" id="SM00382">
    <property type="entry name" value="AAA"/>
    <property type="match status" value="1"/>
</dbReference>
<feature type="transmembrane region" description="Helical" evidence="9">
    <location>
        <begin position="41"/>
        <end position="62"/>
    </location>
</feature>
<keyword evidence="4" id="KW-0547">Nucleotide-binding</keyword>
<dbReference type="EMBL" id="CM008962">
    <property type="protein sequence ID" value="PNW87764.1"/>
    <property type="molecule type" value="Genomic_DNA"/>
</dbReference>
<dbReference type="GO" id="GO:0005524">
    <property type="term" value="F:ATP binding"/>
    <property type="evidence" value="ECO:0007669"/>
    <property type="project" value="UniProtKB-KW"/>
</dbReference>
<dbReference type="PROSITE" id="PS50929">
    <property type="entry name" value="ABC_TM1F"/>
    <property type="match status" value="1"/>
</dbReference>
<keyword evidence="6 9" id="KW-1133">Transmembrane helix</keyword>
<dbReference type="InterPro" id="IPR027417">
    <property type="entry name" value="P-loop_NTPase"/>
</dbReference>
<dbReference type="STRING" id="3055.A0A2K3E4Q1"/>
<dbReference type="Gramene" id="PNW87764">
    <property type="protein sequence ID" value="PNW87764"/>
    <property type="gene ID" value="CHLRE_01g001350v5"/>
</dbReference>
<dbReference type="PROSITE" id="PS50893">
    <property type="entry name" value="ABC_TRANSPORTER_2"/>
    <property type="match status" value="1"/>
</dbReference>
<evidence type="ECO:0000259" key="10">
    <source>
        <dbReference type="PROSITE" id="PS50893"/>
    </source>
</evidence>
<dbReference type="InterPro" id="IPR050835">
    <property type="entry name" value="ABC_transporter_sub-D"/>
</dbReference>
<evidence type="ECO:0000259" key="11">
    <source>
        <dbReference type="PROSITE" id="PS50929"/>
    </source>
</evidence>
<dbReference type="Pfam" id="PF06472">
    <property type="entry name" value="ABC_membrane_2"/>
    <property type="match status" value="2"/>
</dbReference>
<dbReference type="RefSeq" id="XP_042928006.1">
    <property type="nucleotide sequence ID" value="XM_043058092.1"/>
</dbReference>
<evidence type="ECO:0000256" key="5">
    <source>
        <dbReference type="ARBA" id="ARBA00022840"/>
    </source>
</evidence>
<name>A0A2K3E4Q1_CHLRE</name>
<evidence type="ECO:0000313" key="13">
    <source>
        <dbReference type="Proteomes" id="UP000006906"/>
    </source>
</evidence>
<feature type="domain" description="ABC transporter" evidence="10">
    <location>
        <begin position="441"/>
        <end position="803"/>
    </location>
</feature>
<feature type="domain" description="ABC transmembrane type-1" evidence="11">
    <location>
        <begin position="185"/>
        <end position="366"/>
    </location>
</feature>
<keyword evidence="5" id="KW-0067">ATP-binding</keyword>
<evidence type="ECO:0000256" key="9">
    <source>
        <dbReference type="SAM" id="Phobius"/>
    </source>
</evidence>
<gene>
    <name evidence="12" type="ORF">CHLRE_01g001350v5</name>
</gene>
<dbReference type="GO" id="GO:0016887">
    <property type="term" value="F:ATP hydrolysis activity"/>
    <property type="evidence" value="ECO:0007669"/>
    <property type="project" value="InterPro"/>
</dbReference>
<keyword evidence="7 9" id="KW-0472">Membrane</keyword>
<accession>A0A2K3E4Q1</accession>
<proteinExistence type="inferred from homology"/>
<dbReference type="PaxDb" id="3055-EDO98207"/>
<dbReference type="SUPFAM" id="SSF90123">
    <property type="entry name" value="ABC transporter transmembrane region"/>
    <property type="match status" value="1"/>
</dbReference>
<dbReference type="PANTHER" id="PTHR11384:SF55">
    <property type="entry name" value="ATP-BINDING CASSETTE TRANSPORTER"/>
    <property type="match status" value="1"/>
</dbReference>
<organism evidence="12 13">
    <name type="scientific">Chlamydomonas reinhardtii</name>
    <name type="common">Chlamydomonas smithii</name>
    <dbReference type="NCBI Taxonomy" id="3055"/>
    <lineage>
        <taxon>Eukaryota</taxon>
        <taxon>Viridiplantae</taxon>
        <taxon>Chlorophyta</taxon>
        <taxon>core chlorophytes</taxon>
        <taxon>Chlorophyceae</taxon>
        <taxon>CS clade</taxon>
        <taxon>Chlamydomonadales</taxon>
        <taxon>Chlamydomonadaceae</taxon>
        <taxon>Chlamydomonas</taxon>
    </lineage>
</organism>
<dbReference type="InterPro" id="IPR003439">
    <property type="entry name" value="ABC_transporter-like_ATP-bd"/>
</dbReference>
<reference evidence="12 13" key="1">
    <citation type="journal article" date="2007" name="Science">
        <title>The Chlamydomonas genome reveals the evolution of key animal and plant functions.</title>
        <authorList>
            <person name="Merchant S.S."/>
            <person name="Prochnik S.E."/>
            <person name="Vallon O."/>
            <person name="Harris E.H."/>
            <person name="Karpowicz S.J."/>
            <person name="Witman G.B."/>
            <person name="Terry A."/>
            <person name="Salamov A."/>
            <person name="Fritz-Laylin L.K."/>
            <person name="Marechal-Drouard L."/>
            <person name="Marshall W.F."/>
            <person name="Qu L.H."/>
            <person name="Nelson D.R."/>
            <person name="Sanderfoot A.A."/>
            <person name="Spalding M.H."/>
            <person name="Kapitonov V.V."/>
            <person name="Ren Q."/>
            <person name="Ferris P."/>
            <person name="Lindquist E."/>
            <person name="Shapiro H."/>
            <person name="Lucas S.M."/>
            <person name="Grimwood J."/>
            <person name="Schmutz J."/>
            <person name="Cardol P."/>
            <person name="Cerutti H."/>
            <person name="Chanfreau G."/>
            <person name="Chen C.L."/>
            <person name="Cognat V."/>
            <person name="Croft M.T."/>
            <person name="Dent R."/>
            <person name="Dutcher S."/>
            <person name="Fernandez E."/>
            <person name="Fukuzawa H."/>
            <person name="Gonzalez-Ballester D."/>
            <person name="Gonzalez-Halphen D."/>
            <person name="Hallmann A."/>
            <person name="Hanikenne M."/>
            <person name="Hippler M."/>
            <person name="Inwood W."/>
            <person name="Jabbari K."/>
            <person name="Kalanon M."/>
            <person name="Kuras R."/>
            <person name="Lefebvre P.A."/>
            <person name="Lemaire S.D."/>
            <person name="Lobanov A.V."/>
            <person name="Lohr M."/>
            <person name="Manuell A."/>
            <person name="Meier I."/>
            <person name="Mets L."/>
            <person name="Mittag M."/>
            <person name="Mittelmeier T."/>
            <person name="Moroney J.V."/>
            <person name="Moseley J."/>
            <person name="Napoli C."/>
            <person name="Nedelcu A.M."/>
            <person name="Niyogi K."/>
            <person name="Novoselov S.V."/>
            <person name="Paulsen I.T."/>
            <person name="Pazour G."/>
            <person name="Purton S."/>
            <person name="Ral J.P."/>
            <person name="Riano-Pachon D.M."/>
            <person name="Riekhof W."/>
            <person name="Rymarquis L."/>
            <person name="Schroda M."/>
            <person name="Stern D."/>
            <person name="Umen J."/>
            <person name="Willows R."/>
            <person name="Wilson N."/>
            <person name="Zimmer S.L."/>
            <person name="Allmer J."/>
            <person name="Balk J."/>
            <person name="Bisova K."/>
            <person name="Chen C.J."/>
            <person name="Elias M."/>
            <person name="Gendler K."/>
            <person name="Hauser C."/>
            <person name="Lamb M.R."/>
            <person name="Ledford H."/>
            <person name="Long J.C."/>
            <person name="Minagawa J."/>
            <person name="Page M.D."/>
            <person name="Pan J."/>
            <person name="Pootakham W."/>
            <person name="Roje S."/>
            <person name="Rose A."/>
            <person name="Stahlberg E."/>
            <person name="Terauchi A.M."/>
            <person name="Yang P."/>
            <person name="Ball S."/>
            <person name="Bowler C."/>
            <person name="Dieckmann C.L."/>
            <person name="Gladyshev V.N."/>
            <person name="Green P."/>
            <person name="Jorgensen R."/>
            <person name="Mayfield S."/>
            <person name="Mueller-Roeber B."/>
            <person name="Rajamani S."/>
            <person name="Sayre R.T."/>
            <person name="Brokstein P."/>
            <person name="Dubchak I."/>
            <person name="Goodstein D."/>
            <person name="Hornick L."/>
            <person name="Huang Y.W."/>
            <person name="Jhaveri J."/>
            <person name="Luo Y."/>
            <person name="Martinez D."/>
            <person name="Ngau W.C."/>
            <person name="Otillar B."/>
            <person name="Poliakov A."/>
            <person name="Porter A."/>
            <person name="Szajkowski L."/>
            <person name="Werner G."/>
            <person name="Zhou K."/>
            <person name="Grigoriev I.V."/>
            <person name="Rokhsar D.S."/>
            <person name="Grossman A.R."/>
        </authorList>
    </citation>
    <scope>NUCLEOTIDE SEQUENCE [LARGE SCALE GENOMIC DNA]</scope>
    <source>
        <strain evidence="13">CC-503</strain>
    </source>
</reference>
<dbReference type="InterPro" id="IPR017871">
    <property type="entry name" value="ABC_transporter-like_CS"/>
</dbReference>
<comment type="similarity">
    <text evidence="1">Belongs to the ABC transporter superfamily. ABCD family. Peroxisomal fatty acyl CoA transporter (TC 3.A.1.203) subfamily.</text>
</comment>
<dbReference type="PROSITE" id="PS00211">
    <property type="entry name" value="ABC_TRANSPORTER_1"/>
    <property type="match status" value="1"/>
</dbReference>
<keyword evidence="13" id="KW-1185">Reference proteome</keyword>
<dbReference type="InterPro" id="IPR011527">
    <property type="entry name" value="ABC1_TM_dom"/>
</dbReference>
<protein>
    <recommendedName>
        <fullName evidence="14">ABC transporter domain-containing protein</fullName>
    </recommendedName>
</protein>
<feature type="region of interest" description="Disordered" evidence="8">
    <location>
        <begin position="585"/>
        <end position="619"/>
    </location>
</feature>
<keyword evidence="2" id="KW-0813">Transport</keyword>
<dbReference type="PANTHER" id="PTHR11384">
    <property type="entry name" value="ATP-BINDING CASSETTE, SUB-FAMILY D MEMBER"/>
    <property type="match status" value="1"/>
</dbReference>
<dbReference type="OrthoDB" id="422637at2759"/>
<evidence type="ECO:0000256" key="4">
    <source>
        <dbReference type="ARBA" id="ARBA00022741"/>
    </source>
</evidence>
<evidence type="ECO:0000256" key="3">
    <source>
        <dbReference type="ARBA" id="ARBA00022692"/>
    </source>
</evidence>
<dbReference type="SUPFAM" id="SSF52540">
    <property type="entry name" value="P-loop containing nucleoside triphosphate hydrolases"/>
    <property type="match status" value="1"/>
</dbReference>
<evidence type="ECO:0000256" key="1">
    <source>
        <dbReference type="ARBA" id="ARBA00008575"/>
    </source>
</evidence>
<dbReference type="GO" id="GO:0140359">
    <property type="term" value="F:ABC-type transporter activity"/>
    <property type="evidence" value="ECO:0007669"/>
    <property type="project" value="InterPro"/>
</dbReference>
<dbReference type="Gene3D" id="1.20.1560.10">
    <property type="entry name" value="ABC transporter type 1, transmembrane domain"/>
    <property type="match status" value="1"/>
</dbReference>
<dbReference type="KEGG" id="cre:CHLRE_01g001350v5"/>
<keyword evidence="3 9" id="KW-0812">Transmembrane</keyword>
<dbReference type="AlphaFoldDB" id="A0A2K3E4Q1"/>
<dbReference type="Pfam" id="PF00005">
    <property type="entry name" value="ABC_tran"/>
    <property type="match status" value="1"/>
</dbReference>
<evidence type="ECO:0000256" key="2">
    <source>
        <dbReference type="ARBA" id="ARBA00022448"/>
    </source>
</evidence>
<dbReference type="GO" id="GO:0016020">
    <property type="term" value="C:membrane"/>
    <property type="evidence" value="ECO:0007669"/>
    <property type="project" value="InterPro"/>
</dbReference>
<feature type="transmembrane region" description="Helical" evidence="9">
    <location>
        <begin position="83"/>
        <end position="103"/>
    </location>
</feature>
<dbReference type="InParanoid" id="A0A2K3E4Q1"/>
<evidence type="ECO:0008006" key="14">
    <source>
        <dbReference type="Google" id="ProtNLM"/>
    </source>
</evidence>